<proteinExistence type="predicted"/>
<name>A0AA38MHF7_9CUCU</name>
<sequence length="114" mass="13176">MQKIFRRNQRPSILDLTLTSDEKSISSIEYCDPIGTLIKTELQICLTTDSRTTVIQKFITDWEMVRTEVALVDWDQTLNGSSVSEDWIVFKNHLHEVVSKNSHLVIQKKSSTKH</sequence>
<protein>
    <submittedName>
        <fullName evidence="1">Uncharacterized protein</fullName>
    </submittedName>
</protein>
<reference evidence="1" key="1">
    <citation type="journal article" date="2023" name="G3 (Bethesda)">
        <title>Whole genome assemblies of Zophobas morio and Tenebrio molitor.</title>
        <authorList>
            <person name="Kaur S."/>
            <person name="Stinson S.A."/>
            <person name="diCenzo G.C."/>
        </authorList>
    </citation>
    <scope>NUCLEOTIDE SEQUENCE</scope>
    <source>
        <strain evidence="1">QUZm001</strain>
    </source>
</reference>
<keyword evidence="2" id="KW-1185">Reference proteome</keyword>
<organism evidence="1 2">
    <name type="scientific">Zophobas morio</name>
    <dbReference type="NCBI Taxonomy" id="2755281"/>
    <lineage>
        <taxon>Eukaryota</taxon>
        <taxon>Metazoa</taxon>
        <taxon>Ecdysozoa</taxon>
        <taxon>Arthropoda</taxon>
        <taxon>Hexapoda</taxon>
        <taxon>Insecta</taxon>
        <taxon>Pterygota</taxon>
        <taxon>Neoptera</taxon>
        <taxon>Endopterygota</taxon>
        <taxon>Coleoptera</taxon>
        <taxon>Polyphaga</taxon>
        <taxon>Cucujiformia</taxon>
        <taxon>Tenebrionidae</taxon>
        <taxon>Zophobas</taxon>
    </lineage>
</organism>
<dbReference type="Proteomes" id="UP001168821">
    <property type="component" value="Unassembled WGS sequence"/>
</dbReference>
<accession>A0AA38MHF7</accession>
<evidence type="ECO:0000313" key="1">
    <source>
        <dbReference type="EMBL" id="KAJ3656288.1"/>
    </source>
</evidence>
<evidence type="ECO:0000313" key="2">
    <source>
        <dbReference type="Proteomes" id="UP001168821"/>
    </source>
</evidence>
<comment type="caution">
    <text evidence="1">The sequence shown here is derived from an EMBL/GenBank/DDBJ whole genome shotgun (WGS) entry which is preliminary data.</text>
</comment>
<gene>
    <name evidence="1" type="ORF">Zmor_015375</name>
</gene>
<dbReference type="AlphaFoldDB" id="A0AA38MHF7"/>
<dbReference type="EMBL" id="JALNTZ010000004">
    <property type="protein sequence ID" value="KAJ3656288.1"/>
    <property type="molecule type" value="Genomic_DNA"/>
</dbReference>